<keyword evidence="5" id="KW-1185">Reference proteome</keyword>
<dbReference type="GeneID" id="103188829"/>
<dbReference type="InterPro" id="IPR032675">
    <property type="entry name" value="LRR_dom_sf"/>
</dbReference>
<dbReference type="SMART" id="SM00369">
    <property type="entry name" value="LRR_TYP"/>
    <property type="match status" value="4"/>
</dbReference>
<dbReference type="FunFam" id="3.80.10.10:FF:000323">
    <property type="entry name" value="Leucine-rich repeat-containing protein 49 isoform 1"/>
    <property type="match status" value="1"/>
</dbReference>
<dbReference type="InterPro" id="IPR025875">
    <property type="entry name" value="Leu-rich_rpt_4"/>
</dbReference>
<dbReference type="InterPro" id="IPR001611">
    <property type="entry name" value="Leu-rich_rpt"/>
</dbReference>
<dbReference type="Pfam" id="PF12799">
    <property type="entry name" value="LRR_4"/>
    <property type="match status" value="1"/>
</dbReference>
<evidence type="ECO:0000313" key="5">
    <source>
        <dbReference type="Proteomes" id="UP000314986"/>
    </source>
</evidence>
<dbReference type="PANTHER" id="PTHR45973">
    <property type="entry name" value="PROTEIN PHOSPHATASE 1 REGULATORY SUBUNIT SDS22-RELATED"/>
    <property type="match status" value="1"/>
</dbReference>
<dbReference type="InParanoid" id="A0A4W3IE30"/>
<reference evidence="5" key="2">
    <citation type="journal article" date="2007" name="PLoS Biol.">
        <title>Survey sequencing and comparative analysis of the elephant shark (Callorhinchus milii) genome.</title>
        <authorList>
            <person name="Venkatesh B."/>
            <person name="Kirkness E.F."/>
            <person name="Loh Y.H."/>
            <person name="Halpern A.L."/>
            <person name="Lee A.P."/>
            <person name="Johnson J."/>
            <person name="Dandona N."/>
            <person name="Viswanathan L.D."/>
            <person name="Tay A."/>
            <person name="Venter J.C."/>
            <person name="Strausberg R.L."/>
            <person name="Brenner S."/>
        </authorList>
    </citation>
    <scope>NUCLEOTIDE SEQUENCE [LARGE SCALE GENOMIC DNA]</scope>
</reference>
<evidence type="ECO:0000313" key="4">
    <source>
        <dbReference type="Ensembl" id="ENSCMIP00000025741.1"/>
    </source>
</evidence>
<evidence type="ECO:0000256" key="1">
    <source>
        <dbReference type="ARBA" id="ARBA00022614"/>
    </source>
</evidence>
<reference evidence="4" key="4">
    <citation type="submission" date="2025-08" db="UniProtKB">
        <authorList>
            <consortium name="Ensembl"/>
        </authorList>
    </citation>
    <scope>IDENTIFICATION</scope>
</reference>
<dbReference type="GeneTree" id="ENSGT00940000157011"/>
<dbReference type="AlphaFoldDB" id="A0A4W3IE30"/>
<protein>
    <submittedName>
        <fullName evidence="4">Leucine rich repeat containing 49</fullName>
    </submittedName>
</protein>
<keyword evidence="1" id="KW-0433">Leucine-rich repeat</keyword>
<dbReference type="PROSITE" id="PS51450">
    <property type="entry name" value="LRR"/>
    <property type="match status" value="6"/>
</dbReference>
<reference evidence="4" key="5">
    <citation type="submission" date="2025-09" db="UniProtKB">
        <authorList>
            <consortium name="Ensembl"/>
        </authorList>
    </citation>
    <scope>IDENTIFICATION</scope>
</reference>
<proteinExistence type="predicted"/>
<evidence type="ECO:0000256" key="3">
    <source>
        <dbReference type="SAM" id="MobiDB-lite"/>
    </source>
</evidence>
<dbReference type="Proteomes" id="UP000314986">
    <property type="component" value="Unassembled WGS sequence"/>
</dbReference>
<dbReference type="STRING" id="7868.ENSCMIP00000025741"/>
<dbReference type="Pfam" id="PF14580">
    <property type="entry name" value="LRR_9"/>
    <property type="match status" value="1"/>
</dbReference>
<keyword evidence="2" id="KW-0677">Repeat</keyword>
<reference evidence="5" key="3">
    <citation type="journal article" date="2014" name="Nature">
        <title>Elephant shark genome provides unique insights into gnathostome evolution.</title>
        <authorList>
            <consortium name="International Elephant Shark Genome Sequencing Consortium"/>
            <person name="Venkatesh B."/>
            <person name="Lee A.P."/>
            <person name="Ravi V."/>
            <person name="Maurya A.K."/>
            <person name="Lian M.M."/>
            <person name="Swann J.B."/>
            <person name="Ohta Y."/>
            <person name="Flajnik M.F."/>
            <person name="Sutoh Y."/>
            <person name="Kasahara M."/>
            <person name="Hoon S."/>
            <person name="Gangu V."/>
            <person name="Roy S.W."/>
            <person name="Irimia M."/>
            <person name="Korzh V."/>
            <person name="Kondrychyn I."/>
            <person name="Lim Z.W."/>
            <person name="Tay B.H."/>
            <person name="Tohari S."/>
            <person name="Kong K.W."/>
            <person name="Ho S."/>
            <person name="Lorente-Galdos B."/>
            <person name="Quilez J."/>
            <person name="Marques-Bonet T."/>
            <person name="Raney B.J."/>
            <person name="Ingham P.W."/>
            <person name="Tay A."/>
            <person name="Hillier L.W."/>
            <person name="Minx P."/>
            <person name="Boehm T."/>
            <person name="Wilson R.K."/>
            <person name="Brenner S."/>
            <person name="Warren W.C."/>
        </authorList>
    </citation>
    <scope>NUCLEOTIDE SEQUENCE [LARGE SCALE GENOMIC DNA]</scope>
</reference>
<accession>A0A4W3IE30</accession>
<evidence type="ECO:0000256" key="2">
    <source>
        <dbReference type="ARBA" id="ARBA00022737"/>
    </source>
</evidence>
<feature type="region of interest" description="Disordered" evidence="3">
    <location>
        <begin position="437"/>
        <end position="478"/>
    </location>
</feature>
<sequence length="769" mass="87759">MLPSRYRARLVGNPVNACSLKLTVQASSVGDRLAPKHHVDSRLNKEHFSSHSKSLHGDADKNFLSKPEFISNEDPIRYSVPRITAGELPSHFQASMKYKTRQGSHSAVPSSSHTVGNMPCLPESSSIPGIPVVYRTAEEREENADRLNLDRRRLTVCPILEGEQQLRLLNFQHNLITEIQHLSNLRRLIFLDLYNNHIEEISGLFALKSLRVLMLGKNRIKHISNLESQTNLDVLDLHGNQICKIENLNHLAELRVLNLAGNLIVRAENVTGLDSLTELNLRRNQIEFVSDADTLPCLQRLFLSFNNISSVEDIVCLADSLSLSEVTLDGNPIAQEPWYRPTVLRHMLQLRYLDMKKITEEERRVASVMARKEEEKKREIHKQAILKEKRRQTINNAARRWEVQHGYIAKSQQDAQAKAFSTDITIHKACHVNGNGHDFWPDELSTEKQQTSKETTELQQSDSSHSERTSSMRSPDSLLPSAVQGLSFTDSHLTELEGDTLCLYGSGALDSLDRSWGVQMAGAVTTISFTFIDFDEIVPVLFRLRIKFPNIMHFKFQHTNIQKLQQFNALAQLRRLDMLTINPQGNPVVNFSLWKYYVLFRLNHFGLQKINDIEVSPLDLIMSERIFGILGHMAACEIPQTRLLSLVGEMKRKQLQFLMEAKGRKAGTSLEESKDNGKLGGESMGRAVLNYTIRDSGTEHEQCKQERKCFCQKYVQSLVKEASLIDQKNESLQKLWPQIFIELVRDCVIEMRNKTSYMQLCLTKIMDQK</sequence>
<dbReference type="InterPro" id="IPR050576">
    <property type="entry name" value="Cilia_flagella_integrity"/>
</dbReference>
<dbReference type="OMA" id="FRINKDQ"/>
<gene>
    <name evidence="4" type="primary">LOC103188829</name>
</gene>
<dbReference type="Gene3D" id="3.80.10.10">
    <property type="entry name" value="Ribonuclease Inhibitor"/>
    <property type="match status" value="2"/>
</dbReference>
<organism evidence="4 5">
    <name type="scientific">Callorhinchus milii</name>
    <name type="common">Ghost shark</name>
    <dbReference type="NCBI Taxonomy" id="7868"/>
    <lineage>
        <taxon>Eukaryota</taxon>
        <taxon>Metazoa</taxon>
        <taxon>Chordata</taxon>
        <taxon>Craniata</taxon>
        <taxon>Vertebrata</taxon>
        <taxon>Chondrichthyes</taxon>
        <taxon>Holocephali</taxon>
        <taxon>Chimaeriformes</taxon>
        <taxon>Callorhinchidae</taxon>
        <taxon>Callorhinchus</taxon>
    </lineage>
</organism>
<name>A0A4W3IE30_CALMI</name>
<dbReference type="OrthoDB" id="1939344at2759"/>
<dbReference type="Ensembl" id="ENSCMIT00000026164.1">
    <property type="protein sequence ID" value="ENSCMIP00000025741.1"/>
    <property type="gene ID" value="ENSCMIG00000011303.1"/>
</dbReference>
<reference evidence="5" key="1">
    <citation type="journal article" date="2006" name="Science">
        <title>Ancient noncoding elements conserved in the human genome.</title>
        <authorList>
            <person name="Venkatesh B."/>
            <person name="Kirkness E.F."/>
            <person name="Loh Y.H."/>
            <person name="Halpern A.L."/>
            <person name="Lee A.P."/>
            <person name="Johnson J."/>
            <person name="Dandona N."/>
            <person name="Viswanathan L.D."/>
            <person name="Tay A."/>
            <person name="Venter J.C."/>
            <person name="Strausberg R.L."/>
            <person name="Brenner S."/>
        </authorList>
    </citation>
    <scope>NUCLEOTIDE SEQUENCE [LARGE SCALE GENOMIC DNA]</scope>
</reference>
<dbReference type="SMART" id="SM00365">
    <property type="entry name" value="LRR_SD22"/>
    <property type="match status" value="7"/>
</dbReference>
<dbReference type="PANTHER" id="PTHR45973:SF8">
    <property type="entry name" value="LEUCINE-RICH REPEAT-CONTAINING PROTEIN 49"/>
    <property type="match status" value="1"/>
</dbReference>
<dbReference type="InterPro" id="IPR003591">
    <property type="entry name" value="Leu-rich_rpt_typical-subtyp"/>
</dbReference>
<dbReference type="SUPFAM" id="SSF52058">
    <property type="entry name" value="L domain-like"/>
    <property type="match status" value="1"/>
</dbReference>